<dbReference type="Proteomes" id="UP000190286">
    <property type="component" value="Unassembled WGS sequence"/>
</dbReference>
<keyword evidence="2" id="KW-1185">Reference proteome</keyword>
<dbReference type="STRING" id="745368.SAMN02745178_00910"/>
<dbReference type="AlphaFoldDB" id="A0A1T4WPA0"/>
<name>A0A1T4WPA0_9FIRM</name>
<dbReference type="EMBL" id="FUYF01000003">
    <property type="protein sequence ID" value="SKA79180.1"/>
    <property type="molecule type" value="Genomic_DNA"/>
</dbReference>
<evidence type="ECO:0000313" key="1">
    <source>
        <dbReference type="EMBL" id="SKA79180.1"/>
    </source>
</evidence>
<gene>
    <name evidence="1" type="ORF">SAMN02745178_00910</name>
</gene>
<dbReference type="Gene3D" id="3.40.50.450">
    <property type="match status" value="1"/>
</dbReference>
<protein>
    <submittedName>
        <fullName evidence="1">Uncharacterized protein</fullName>
    </submittedName>
</protein>
<reference evidence="1 2" key="1">
    <citation type="submission" date="2017-02" db="EMBL/GenBank/DDBJ databases">
        <authorList>
            <person name="Peterson S.W."/>
        </authorList>
    </citation>
    <scope>NUCLEOTIDE SEQUENCE [LARGE SCALE GENOMIC DNA]</scope>
    <source>
        <strain evidence="1 2">ATCC 27749</strain>
    </source>
</reference>
<accession>A0A1T4WPA0</accession>
<dbReference type="SUPFAM" id="SSF52309">
    <property type="entry name" value="N-(deoxy)ribosyltransferase-like"/>
    <property type="match status" value="1"/>
</dbReference>
<evidence type="ECO:0000313" key="2">
    <source>
        <dbReference type="Proteomes" id="UP000190286"/>
    </source>
</evidence>
<proteinExistence type="predicted"/>
<sequence length="296" mass="33702">MSMANKDKCFIITPIGDDTDPIRRHIEGIIDAALRPALEDKYDLVVAHRISEPGSITKQIITEIYSAKLVVANLTNRNPNVMYELALRHSLGKPVIMIAEKGTPLPSDIVMERTIFYQNDARGVIELRENIAAAEKEIDYDKTESPIYNVLHDVLKDRQIIEFSESQSISQEDDGNATVLKYILQKLTNLEDAVQTSRPLMQNAESRRCFDGVVFAFSYVKSTQPYQVEKLLMRLQRVTQIEQDISVVDVHIYEERKKIWVYTMGLSDKSNASDIYRSFAKTLSQFGFEGVKAIHP</sequence>
<organism evidence="1 2">
    <name type="scientific">Gemmiger formicilis</name>
    <dbReference type="NCBI Taxonomy" id="745368"/>
    <lineage>
        <taxon>Bacteria</taxon>
        <taxon>Bacillati</taxon>
        <taxon>Bacillota</taxon>
        <taxon>Clostridia</taxon>
        <taxon>Eubacteriales</taxon>
        <taxon>Gemmiger</taxon>
    </lineage>
</organism>